<comment type="caution">
    <text evidence="3">The sequence shown here is derived from an EMBL/GenBank/DDBJ whole genome shotgun (WGS) entry which is preliminary data.</text>
</comment>
<dbReference type="PANTHER" id="PTHR35146">
    <property type="entry name" value="UPF0178 PROTEIN YAII"/>
    <property type="match status" value="1"/>
</dbReference>
<dbReference type="InterPro" id="IPR003791">
    <property type="entry name" value="UPF0178"/>
</dbReference>
<evidence type="ECO:0000313" key="4">
    <source>
        <dbReference type="Proteomes" id="UP000214588"/>
    </source>
</evidence>
<protein>
    <recommendedName>
        <fullName evidence="2">UPF0178 protein CDO51_03380</fullName>
    </recommendedName>
</protein>
<gene>
    <name evidence="3" type="ORF">CDO51_03380</name>
</gene>
<dbReference type="OrthoDB" id="9798918at2"/>
<evidence type="ECO:0000256" key="2">
    <source>
        <dbReference type="HAMAP-Rule" id="MF_00489"/>
    </source>
</evidence>
<reference evidence="3 4" key="1">
    <citation type="submission" date="2017-06" db="EMBL/GenBank/DDBJ databases">
        <title>Draft Genome Sequence of Natranaerobius trueperi halophilic, alkalithermophilic bacteria from soda lakes.</title>
        <authorList>
            <person name="Zhao B."/>
        </authorList>
    </citation>
    <scope>NUCLEOTIDE SEQUENCE [LARGE SCALE GENOMIC DNA]</scope>
    <source>
        <strain evidence="3 4">DSM 18760</strain>
    </source>
</reference>
<evidence type="ECO:0000313" key="3">
    <source>
        <dbReference type="EMBL" id="OWZ84318.1"/>
    </source>
</evidence>
<comment type="similarity">
    <text evidence="1 2">Belongs to the UPF0178 family.</text>
</comment>
<organism evidence="3 4">
    <name type="scientific">Natranaerobius trueperi</name>
    <dbReference type="NCBI Taxonomy" id="759412"/>
    <lineage>
        <taxon>Bacteria</taxon>
        <taxon>Bacillati</taxon>
        <taxon>Bacillota</taxon>
        <taxon>Clostridia</taxon>
        <taxon>Natranaerobiales</taxon>
        <taxon>Natranaerobiaceae</taxon>
        <taxon>Natranaerobius</taxon>
    </lineage>
</organism>
<dbReference type="NCBIfam" id="NF001095">
    <property type="entry name" value="PRK00124.1"/>
    <property type="match status" value="1"/>
</dbReference>
<dbReference type="Pfam" id="PF02639">
    <property type="entry name" value="DUF188"/>
    <property type="match status" value="1"/>
</dbReference>
<dbReference type="EMBL" id="NIQC01000005">
    <property type="protein sequence ID" value="OWZ84318.1"/>
    <property type="molecule type" value="Genomic_DNA"/>
</dbReference>
<dbReference type="HAMAP" id="MF_00489">
    <property type="entry name" value="UPF0178"/>
    <property type="match status" value="1"/>
</dbReference>
<dbReference type="PANTHER" id="PTHR35146:SF1">
    <property type="entry name" value="UPF0178 PROTEIN YAII"/>
    <property type="match status" value="1"/>
</dbReference>
<dbReference type="AlphaFoldDB" id="A0A226BZ46"/>
<sequence>MKILVDADSCPVKDIIFEVAENFSIEVVVVKNLSHDIKNDYVRVITVDEGKDAVDFVILNNTQKNDLIITQDYGLASLVLTKYAKAIHPNGWVFTNNNIDGLLMNRHINQQIRKRDGKLTKVPKRKKEDNIKFKNLLEDTLTQILEK</sequence>
<proteinExistence type="inferred from homology"/>
<name>A0A226BZ46_9FIRM</name>
<dbReference type="Proteomes" id="UP000214588">
    <property type="component" value="Unassembled WGS sequence"/>
</dbReference>
<evidence type="ECO:0000256" key="1">
    <source>
        <dbReference type="ARBA" id="ARBA00008522"/>
    </source>
</evidence>
<keyword evidence="4" id="KW-1185">Reference proteome</keyword>
<accession>A0A226BZ46</accession>